<evidence type="ECO:0000313" key="2">
    <source>
        <dbReference type="EMBL" id="TYB76408.1"/>
    </source>
</evidence>
<organism evidence="2 3">
    <name type="scientific">Bizionia myxarmorum</name>
    <dbReference type="NCBI Taxonomy" id="291186"/>
    <lineage>
        <taxon>Bacteria</taxon>
        <taxon>Pseudomonadati</taxon>
        <taxon>Bacteroidota</taxon>
        <taxon>Flavobacteriia</taxon>
        <taxon>Flavobacteriales</taxon>
        <taxon>Flavobacteriaceae</taxon>
        <taxon>Bizionia</taxon>
    </lineage>
</organism>
<evidence type="ECO:0000259" key="1">
    <source>
        <dbReference type="Pfam" id="PF00425"/>
    </source>
</evidence>
<dbReference type="OrthoDB" id="9806579at2"/>
<dbReference type="PANTHER" id="PTHR42839:SF2">
    <property type="entry name" value="ISOCHORISMATE SYNTHASE ENTC"/>
    <property type="match status" value="1"/>
</dbReference>
<dbReference type="Proteomes" id="UP000323720">
    <property type="component" value="Unassembled WGS sequence"/>
</dbReference>
<reference evidence="2 3" key="1">
    <citation type="submission" date="2019-08" db="EMBL/GenBank/DDBJ databases">
        <title>Genomes of Antarctic Bizionia species.</title>
        <authorList>
            <person name="Bowman J.P."/>
        </authorList>
    </citation>
    <scope>NUCLEOTIDE SEQUENCE [LARGE SCALE GENOMIC DNA]</scope>
    <source>
        <strain evidence="2 3">ADA-4</strain>
    </source>
</reference>
<dbReference type="SUPFAM" id="SSF56322">
    <property type="entry name" value="ADC synthase"/>
    <property type="match status" value="1"/>
</dbReference>
<dbReference type="Pfam" id="PF00425">
    <property type="entry name" value="Chorismate_bind"/>
    <property type="match status" value="1"/>
</dbReference>
<keyword evidence="3" id="KW-1185">Reference proteome</keyword>
<dbReference type="Gene3D" id="3.60.120.10">
    <property type="entry name" value="Anthranilate synthase"/>
    <property type="match status" value="1"/>
</dbReference>
<name>A0A5D0R6V8_9FLAO</name>
<evidence type="ECO:0000313" key="3">
    <source>
        <dbReference type="Proteomes" id="UP000323720"/>
    </source>
</evidence>
<sequence>MIFSDFLERIQEQLTQELPFVAYRKPKESNVQSFLQVDSILHKTTEFLESGFVLAPFNLEEMSVLIPSESSELIISDEDTLEEIESRDYSNKSSEIINEVSVKKNHISLVEKGIEAIQENVFSKVVLSREEPVLLTEKNPIQIFKKLLASYPTAFVYVWYHPKVGLWLGATPETLLQIENREFKTMALAGTKVYKGTTDVVWEAKELEEQQIVTNFIVSNLENQLQALKVSKVETAKAGTLLHLKTHISGRINMEASSLTRIIKSLHPTPAVCGMPKEAAKSFIMENEHYKRDFYTGFLGELNLKKEVSRNANRRNVENHAYFSIKTASNLFVNLRCMQIKNNEALLYIGGGITDGSNPIKEWEETVSKSETMKKVLQ</sequence>
<dbReference type="AlphaFoldDB" id="A0A5D0R6V8"/>
<accession>A0A5D0R6V8</accession>
<proteinExistence type="predicted"/>
<dbReference type="InterPro" id="IPR015890">
    <property type="entry name" value="Chorismate_C"/>
</dbReference>
<dbReference type="RefSeq" id="WP_148404483.1">
    <property type="nucleotide sequence ID" value="NZ_VSKK01000003.1"/>
</dbReference>
<feature type="domain" description="Chorismate-utilising enzyme C-terminal" evidence="1">
    <location>
        <begin position="104"/>
        <end position="369"/>
    </location>
</feature>
<protein>
    <submittedName>
        <fullName evidence="2">Isochorismate synthase</fullName>
    </submittedName>
</protein>
<gene>
    <name evidence="2" type="ORF">ES674_12545</name>
</gene>
<dbReference type="PANTHER" id="PTHR42839">
    <property type="entry name" value="ISOCHORISMATE SYNTHASE ENTC"/>
    <property type="match status" value="1"/>
</dbReference>
<dbReference type="EMBL" id="VSKK01000003">
    <property type="protein sequence ID" value="TYB76408.1"/>
    <property type="molecule type" value="Genomic_DNA"/>
</dbReference>
<comment type="caution">
    <text evidence="2">The sequence shown here is derived from an EMBL/GenBank/DDBJ whole genome shotgun (WGS) entry which is preliminary data.</text>
</comment>
<dbReference type="InterPro" id="IPR005801">
    <property type="entry name" value="ADC_synthase"/>
</dbReference>